<comment type="caution">
    <text evidence="1">The sequence shown here is derived from an EMBL/GenBank/DDBJ whole genome shotgun (WGS) entry which is preliminary data.</text>
</comment>
<sequence length="107" mass="12506">VQMLTKEIGAKLPKLYETDNIPPAEKVCVVKFFQPWGSWTWYAVEFDGQDRFFGLVDGFELEWGYFSLQELRTVQGPGRMAIERDLYFGMPQMKDIRALQGRESSWC</sequence>
<organism evidence="1">
    <name type="scientific">marine sediment metagenome</name>
    <dbReference type="NCBI Taxonomy" id="412755"/>
    <lineage>
        <taxon>unclassified sequences</taxon>
        <taxon>metagenomes</taxon>
        <taxon>ecological metagenomes</taxon>
    </lineage>
</organism>
<dbReference type="Pfam" id="PF11171">
    <property type="entry name" value="DUF2958"/>
    <property type="match status" value="1"/>
</dbReference>
<accession>A0A0F9IL71</accession>
<evidence type="ECO:0008006" key="2">
    <source>
        <dbReference type="Google" id="ProtNLM"/>
    </source>
</evidence>
<name>A0A0F9IL71_9ZZZZ</name>
<reference evidence="1" key="1">
    <citation type="journal article" date="2015" name="Nature">
        <title>Complex archaea that bridge the gap between prokaryotes and eukaryotes.</title>
        <authorList>
            <person name="Spang A."/>
            <person name="Saw J.H."/>
            <person name="Jorgensen S.L."/>
            <person name="Zaremba-Niedzwiedzka K."/>
            <person name="Martijn J."/>
            <person name="Lind A.E."/>
            <person name="van Eijk R."/>
            <person name="Schleper C."/>
            <person name="Guy L."/>
            <person name="Ettema T.J."/>
        </authorList>
    </citation>
    <scope>NUCLEOTIDE SEQUENCE</scope>
</reference>
<feature type="non-terminal residue" evidence="1">
    <location>
        <position position="1"/>
    </location>
</feature>
<dbReference type="AlphaFoldDB" id="A0A0F9IL71"/>
<gene>
    <name evidence="1" type="ORF">LCGC14_1929400</name>
</gene>
<evidence type="ECO:0000313" key="1">
    <source>
        <dbReference type="EMBL" id="KKL87972.1"/>
    </source>
</evidence>
<dbReference type="EMBL" id="LAZR01020695">
    <property type="protein sequence ID" value="KKL87972.1"/>
    <property type="molecule type" value="Genomic_DNA"/>
</dbReference>
<protein>
    <recommendedName>
        <fullName evidence="2">DUF2958 domain-containing protein</fullName>
    </recommendedName>
</protein>
<dbReference type="InterPro" id="IPR021341">
    <property type="entry name" value="DUF2958"/>
</dbReference>
<proteinExistence type="predicted"/>